<feature type="transmembrane region" description="Helical" evidence="8">
    <location>
        <begin position="116"/>
        <end position="136"/>
    </location>
</feature>
<feature type="transmembrane region" description="Helical" evidence="8">
    <location>
        <begin position="58"/>
        <end position="75"/>
    </location>
</feature>
<keyword evidence="4" id="KW-0630">Potassium</keyword>
<keyword evidence="4" id="KW-0633">Potassium transport</keyword>
<protein>
    <submittedName>
        <fullName evidence="11">Kef-type potassium transporter, NAD-binding protein</fullName>
    </submittedName>
</protein>
<evidence type="ECO:0000259" key="9">
    <source>
        <dbReference type="PROSITE" id="PS51201"/>
    </source>
</evidence>
<feature type="transmembrane region" description="Helical" evidence="8">
    <location>
        <begin position="216"/>
        <end position="232"/>
    </location>
</feature>
<dbReference type="GO" id="GO:0008324">
    <property type="term" value="F:monoatomic cation transmembrane transporter activity"/>
    <property type="evidence" value="ECO:0007669"/>
    <property type="project" value="InterPro"/>
</dbReference>
<evidence type="ECO:0000313" key="11">
    <source>
        <dbReference type="EMBL" id="ABA87325.1"/>
    </source>
</evidence>
<dbReference type="GO" id="GO:1902600">
    <property type="term" value="P:proton transmembrane transport"/>
    <property type="evidence" value="ECO:0007669"/>
    <property type="project" value="InterPro"/>
</dbReference>
<organism evidence="11 12">
    <name type="scientific">Syntrophotalea carbinolica (strain DSM 2380 / NBRC 103641 / GraBd1)</name>
    <name type="common">Pelobacter carbinolicus</name>
    <dbReference type="NCBI Taxonomy" id="338963"/>
    <lineage>
        <taxon>Bacteria</taxon>
        <taxon>Pseudomonadati</taxon>
        <taxon>Thermodesulfobacteriota</taxon>
        <taxon>Desulfuromonadia</taxon>
        <taxon>Desulfuromonadales</taxon>
        <taxon>Syntrophotaleaceae</taxon>
        <taxon>Syntrophotalea</taxon>
    </lineage>
</organism>
<dbReference type="STRING" id="338963.Pcar_0062"/>
<dbReference type="Pfam" id="PF02254">
    <property type="entry name" value="TrkA_N"/>
    <property type="match status" value="1"/>
</dbReference>
<dbReference type="Pfam" id="PF00999">
    <property type="entry name" value="Na_H_Exchanger"/>
    <property type="match status" value="1"/>
</dbReference>
<name>Q3A8G7_SYNC1</name>
<reference evidence="12" key="1">
    <citation type="submission" date="2005-10" db="EMBL/GenBank/DDBJ databases">
        <title>Complete sequence of Pelobacter carbinolicus DSM 2380.</title>
        <authorList>
            <person name="Copeland A."/>
            <person name="Lucas S."/>
            <person name="Lapidus A."/>
            <person name="Barry K."/>
            <person name="Detter J.C."/>
            <person name="Glavina T."/>
            <person name="Hammon N."/>
            <person name="Israni S."/>
            <person name="Pitluck S."/>
            <person name="Chertkov O."/>
            <person name="Schmutz J."/>
            <person name="Larimer F."/>
            <person name="Land M."/>
            <person name="Kyrpides N."/>
            <person name="Ivanova N."/>
            <person name="Richardson P."/>
        </authorList>
    </citation>
    <scope>NUCLEOTIDE SEQUENCE [LARGE SCALE GENOMIC DNA]</scope>
    <source>
        <strain evidence="12">DSM 2380 / NBRC 103641 / GraBd1</strain>
    </source>
</reference>
<keyword evidence="3" id="KW-0813">Transport</keyword>
<dbReference type="InterPro" id="IPR036291">
    <property type="entry name" value="NAD(P)-bd_dom_sf"/>
</dbReference>
<dbReference type="GO" id="GO:0015297">
    <property type="term" value="F:antiporter activity"/>
    <property type="evidence" value="ECO:0007669"/>
    <property type="project" value="InterPro"/>
</dbReference>
<feature type="transmembrane region" description="Helical" evidence="8">
    <location>
        <begin position="182"/>
        <end position="204"/>
    </location>
</feature>
<dbReference type="PROSITE" id="PS51201">
    <property type="entry name" value="RCK_N"/>
    <property type="match status" value="1"/>
</dbReference>
<evidence type="ECO:0000256" key="4">
    <source>
        <dbReference type="ARBA" id="ARBA00022538"/>
    </source>
</evidence>
<feature type="transmembrane region" description="Helical" evidence="8">
    <location>
        <begin position="293"/>
        <end position="313"/>
    </location>
</feature>
<feature type="transmembrane region" description="Helical" evidence="8">
    <location>
        <begin position="325"/>
        <end position="349"/>
    </location>
</feature>
<dbReference type="Pfam" id="PF02080">
    <property type="entry name" value="TrkA_C"/>
    <property type="match status" value="2"/>
</dbReference>
<dbReference type="Proteomes" id="UP000002534">
    <property type="component" value="Chromosome"/>
</dbReference>
<dbReference type="SUPFAM" id="SSF51735">
    <property type="entry name" value="NAD(P)-binding Rossmann-fold domains"/>
    <property type="match status" value="1"/>
</dbReference>
<reference evidence="11 12" key="2">
    <citation type="journal article" date="2012" name="BMC Genomics">
        <title>The genome of Pelobacter carbinolicus reveals surprising metabolic capabilities and physiological features.</title>
        <authorList>
            <person name="Aklujkar M."/>
            <person name="Haveman S.A."/>
            <person name="Didonato R.Jr."/>
            <person name="Chertkov O."/>
            <person name="Han C.S."/>
            <person name="Land M.L."/>
            <person name="Brown P."/>
            <person name="Lovley D.R."/>
        </authorList>
    </citation>
    <scope>NUCLEOTIDE SEQUENCE [LARGE SCALE GENOMIC DNA]</scope>
    <source>
        <strain evidence="12">DSM 2380 / NBRC 103641 / GraBd1</strain>
    </source>
</reference>
<feature type="transmembrane region" description="Helical" evidence="8">
    <location>
        <begin position="6"/>
        <end position="24"/>
    </location>
</feature>
<feature type="domain" description="RCK C-terminal" evidence="10">
    <location>
        <begin position="631"/>
        <end position="715"/>
    </location>
</feature>
<keyword evidence="12" id="KW-1185">Reference proteome</keyword>
<evidence type="ECO:0000256" key="1">
    <source>
        <dbReference type="ARBA" id="ARBA00004141"/>
    </source>
</evidence>
<evidence type="ECO:0000256" key="6">
    <source>
        <dbReference type="ARBA" id="ARBA00022989"/>
    </source>
</evidence>
<dbReference type="OrthoDB" id="9781411at2"/>
<comment type="similarity">
    <text evidence="2">Belongs to the monovalent cation:proton antiporter 2 (CPA2) transporter (TC 2.A.37) family.</text>
</comment>
<dbReference type="eggNOG" id="COG0569">
    <property type="taxonomic scope" value="Bacteria"/>
</dbReference>
<evidence type="ECO:0000313" key="12">
    <source>
        <dbReference type="Proteomes" id="UP000002534"/>
    </source>
</evidence>
<comment type="subcellular location">
    <subcellularLocation>
        <location evidence="1">Membrane</location>
        <topology evidence="1">Multi-pass membrane protein</topology>
    </subcellularLocation>
</comment>
<feature type="transmembrane region" description="Helical" evidence="8">
    <location>
        <begin position="355"/>
        <end position="375"/>
    </location>
</feature>
<keyword evidence="4" id="KW-0406">Ion transport</keyword>
<dbReference type="InterPro" id="IPR036721">
    <property type="entry name" value="RCK_C_sf"/>
</dbReference>
<feature type="transmembrane region" description="Helical" evidence="8">
    <location>
        <begin position="87"/>
        <end position="110"/>
    </location>
</feature>
<dbReference type="RefSeq" id="WP_011339710.1">
    <property type="nucleotide sequence ID" value="NC_007498.2"/>
</dbReference>
<feature type="transmembrane region" description="Helical" evidence="8">
    <location>
        <begin position="148"/>
        <end position="170"/>
    </location>
</feature>
<dbReference type="GO" id="GO:0016020">
    <property type="term" value="C:membrane"/>
    <property type="evidence" value="ECO:0007669"/>
    <property type="project" value="UniProtKB-SubCell"/>
</dbReference>
<feature type="domain" description="RCK N-terminal" evidence="9">
    <location>
        <begin position="410"/>
        <end position="526"/>
    </location>
</feature>
<dbReference type="EMBL" id="CP000142">
    <property type="protein sequence ID" value="ABA87325.1"/>
    <property type="molecule type" value="Genomic_DNA"/>
</dbReference>
<dbReference type="HOGENOM" id="CLU_020579_0_0_7"/>
<keyword evidence="5 8" id="KW-0812">Transmembrane</keyword>
<keyword evidence="6 8" id="KW-1133">Transmembrane helix</keyword>
<dbReference type="InterPro" id="IPR006037">
    <property type="entry name" value="RCK_C"/>
</dbReference>
<evidence type="ECO:0000256" key="7">
    <source>
        <dbReference type="ARBA" id="ARBA00023136"/>
    </source>
</evidence>
<sequence>MQVDGIFLETSLVLAASAAVGAVSQKLRQPLIVAFIAVGILVGPLGLNLWQADRQHELLATLGIALLLFVVGLKLDVKLIRSTGPAALAIGSGQIGLTFGLGYVLAWGLGFGRLQAFYMAAAMTFSSTVIIVKLLSDKREIDALHGKIDLGVLIVQDLAVILAMIALTAWSSGSEGGLVRDGVLVLLKGGLFIGLTALLMRYVLPGLLARLARSQELLLLFAIGYAALWSALSQQLKLSLEVGAFLAGISLASTAFREVLAARLVTLRDFLLLFFFISLGSHLELSLSGRQWLTVLVLTLFVLLVKPLLVAGIMGGMGYGKRTGFLAGICLGQISEFSLILGALGMQFGHLDQNILGMLTLMGVITIGVSSYLILDSRRLYDRLTPYLGFLQRRQPYREAMADSGDTEAPVDVILFGLGNFGSHIAMNLQARPKTLLGVDFNPEVVQKAAAEGLRVRYGDATDEQTLDHLPLNQVPWVVSAMPGAGPNMALLEALKSREFKGKIVLTAQNAEQEEAFRLAGADRVLWPNLDAAEQAVDLLSTAREAIFDQAPWPMTLEEVRLRPGSVAGGKKLGELALRAQTGATLVAVDRSGQSYFDPDAEFMLLPGDRLVLLGSRDSLAQAEELLAPRRPPAADGKAGFQIGEVGFPEDSGWVGHTLAALDLRHRIGLSVIGIRRGDQRIVSPPPDTVLQAGDVLVVLGRPGSIEACRTCIPQASGGH</sequence>
<dbReference type="AlphaFoldDB" id="Q3A8G7"/>
<dbReference type="InterPro" id="IPR006153">
    <property type="entry name" value="Cation/H_exchanger_TM"/>
</dbReference>
<evidence type="ECO:0000256" key="8">
    <source>
        <dbReference type="SAM" id="Phobius"/>
    </source>
</evidence>
<dbReference type="Gene3D" id="1.20.1530.20">
    <property type="match status" value="1"/>
</dbReference>
<dbReference type="Gene3D" id="3.40.50.720">
    <property type="entry name" value="NAD(P)-binding Rossmann-like Domain"/>
    <property type="match status" value="1"/>
</dbReference>
<dbReference type="SUPFAM" id="SSF116726">
    <property type="entry name" value="TrkA C-terminal domain-like"/>
    <property type="match status" value="2"/>
</dbReference>
<proteinExistence type="inferred from homology"/>
<dbReference type="eggNOG" id="COG4651">
    <property type="taxonomic scope" value="Bacteria"/>
</dbReference>
<evidence type="ECO:0000256" key="3">
    <source>
        <dbReference type="ARBA" id="ARBA00022448"/>
    </source>
</evidence>
<dbReference type="GO" id="GO:0006813">
    <property type="term" value="P:potassium ion transport"/>
    <property type="evidence" value="ECO:0007669"/>
    <property type="project" value="UniProtKB-KW"/>
</dbReference>
<dbReference type="InterPro" id="IPR038770">
    <property type="entry name" value="Na+/solute_symporter_sf"/>
</dbReference>
<dbReference type="Gene3D" id="3.30.70.1450">
    <property type="entry name" value="Regulator of K+ conductance, C-terminal domain"/>
    <property type="match status" value="2"/>
</dbReference>
<dbReference type="PANTHER" id="PTHR42751">
    <property type="entry name" value="SODIUM/HYDROGEN EXCHANGER FAMILY/TRKA DOMAIN PROTEIN"/>
    <property type="match status" value="1"/>
</dbReference>
<evidence type="ECO:0000256" key="5">
    <source>
        <dbReference type="ARBA" id="ARBA00022692"/>
    </source>
</evidence>
<keyword evidence="7 8" id="KW-0472">Membrane</keyword>
<dbReference type="PROSITE" id="PS51202">
    <property type="entry name" value="RCK_C"/>
    <property type="match status" value="2"/>
</dbReference>
<dbReference type="PANTHER" id="PTHR42751:SF3">
    <property type="entry name" value="SODIUM_GLUTAMATE SYMPORTER"/>
    <property type="match status" value="1"/>
</dbReference>
<feature type="domain" description="RCK C-terminal" evidence="10">
    <location>
        <begin position="545"/>
        <end position="629"/>
    </location>
</feature>
<evidence type="ECO:0000256" key="2">
    <source>
        <dbReference type="ARBA" id="ARBA00005551"/>
    </source>
</evidence>
<feature type="transmembrane region" description="Helical" evidence="8">
    <location>
        <begin position="269"/>
        <end position="287"/>
    </location>
</feature>
<gene>
    <name evidence="11" type="ordered locus">Pcar_0062</name>
</gene>
<feature type="transmembrane region" description="Helical" evidence="8">
    <location>
        <begin position="31"/>
        <end position="52"/>
    </location>
</feature>
<dbReference type="InterPro" id="IPR003148">
    <property type="entry name" value="RCK_N"/>
</dbReference>
<accession>Q3A8G7</accession>
<dbReference type="KEGG" id="pca:Pcar_0062"/>
<evidence type="ECO:0000259" key="10">
    <source>
        <dbReference type="PROSITE" id="PS51202"/>
    </source>
</evidence>